<dbReference type="VEuPathDB" id="VectorBase:RPRC005002"/>
<evidence type="ECO:0000313" key="1">
    <source>
        <dbReference type="EnsemblMetazoa" id="RPRC005002-PA"/>
    </source>
</evidence>
<dbReference type="HOGENOM" id="CLU_1827701_0_0_1"/>
<protein>
    <submittedName>
        <fullName evidence="1">Uncharacterized protein</fullName>
    </submittedName>
</protein>
<dbReference type="AlphaFoldDB" id="T1HLS8"/>
<sequence>MYLRFLHSPYYDHINKFGISPIKVLLPVIEQQLYWLMCKLYNMEQFMTENEIYNSSAPLFRITPVQSIFPSHPLAPIEPIQNIDICIIYAELLIEEYEEKRTRIKENREKFRNIEKVEEEESFISLDVPNFSKYSNELVEN</sequence>
<name>T1HLS8_RHOPR</name>
<dbReference type="EMBL" id="ACPB03019775">
    <property type="status" value="NOT_ANNOTATED_CDS"/>
    <property type="molecule type" value="Genomic_DNA"/>
</dbReference>
<dbReference type="Proteomes" id="UP000015103">
    <property type="component" value="Unassembled WGS sequence"/>
</dbReference>
<organism evidence="1 2">
    <name type="scientific">Rhodnius prolixus</name>
    <name type="common">Triatomid bug</name>
    <dbReference type="NCBI Taxonomy" id="13249"/>
    <lineage>
        <taxon>Eukaryota</taxon>
        <taxon>Metazoa</taxon>
        <taxon>Ecdysozoa</taxon>
        <taxon>Arthropoda</taxon>
        <taxon>Hexapoda</taxon>
        <taxon>Insecta</taxon>
        <taxon>Pterygota</taxon>
        <taxon>Neoptera</taxon>
        <taxon>Paraneoptera</taxon>
        <taxon>Hemiptera</taxon>
        <taxon>Heteroptera</taxon>
        <taxon>Panheteroptera</taxon>
        <taxon>Cimicomorpha</taxon>
        <taxon>Reduviidae</taxon>
        <taxon>Triatominae</taxon>
        <taxon>Rhodnius</taxon>
    </lineage>
</organism>
<accession>T1HLS8</accession>
<proteinExistence type="predicted"/>
<dbReference type="EnsemblMetazoa" id="RPRC005002-RA">
    <property type="protein sequence ID" value="RPRC005002-PA"/>
    <property type="gene ID" value="RPRC005002"/>
</dbReference>
<reference evidence="1" key="1">
    <citation type="submission" date="2015-05" db="UniProtKB">
        <authorList>
            <consortium name="EnsemblMetazoa"/>
        </authorList>
    </citation>
    <scope>IDENTIFICATION</scope>
</reference>
<dbReference type="InParanoid" id="T1HLS8"/>
<evidence type="ECO:0000313" key="2">
    <source>
        <dbReference type="Proteomes" id="UP000015103"/>
    </source>
</evidence>
<keyword evidence="2" id="KW-1185">Reference proteome</keyword>